<name>A0AA96LE05_9BACL</name>
<dbReference type="Gene3D" id="3.40.50.150">
    <property type="entry name" value="Vaccinia Virus protein VP39"/>
    <property type="match status" value="1"/>
</dbReference>
<protein>
    <submittedName>
        <fullName evidence="1">Methyltransferase domain-containing protein</fullName>
    </submittedName>
</protein>
<dbReference type="KEGG" id="paun:MJA45_02560"/>
<dbReference type="InterPro" id="IPR029063">
    <property type="entry name" value="SAM-dependent_MTases_sf"/>
</dbReference>
<organism evidence="1 2">
    <name type="scientific">Paenibacillus aurantius</name>
    <dbReference type="NCBI Taxonomy" id="2918900"/>
    <lineage>
        <taxon>Bacteria</taxon>
        <taxon>Bacillati</taxon>
        <taxon>Bacillota</taxon>
        <taxon>Bacilli</taxon>
        <taxon>Bacillales</taxon>
        <taxon>Paenibacillaceae</taxon>
        <taxon>Paenibacillus</taxon>
    </lineage>
</organism>
<gene>
    <name evidence="1" type="ORF">MJA45_02560</name>
</gene>
<dbReference type="GO" id="GO:0032259">
    <property type="term" value="P:methylation"/>
    <property type="evidence" value="ECO:0007669"/>
    <property type="project" value="UniProtKB-KW"/>
</dbReference>
<dbReference type="Proteomes" id="UP001305702">
    <property type="component" value="Chromosome"/>
</dbReference>
<evidence type="ECO:0000313" key="2">
    <source>
        <dbReference type="Proteomes" id="UP001305702"/>
    </source>
</evidence>
<dbReference type="EMBL" id="CP130318">
    <property type="protein sequence ID" value="WNQ11961.1"/>
    <property type="molecule type" value="Genomic_DNA"/>
</dbReference>
<accession>A0AA96LE05</accession>
<keyword evidence="2" id="KW-1185">Reference proteome</keyword>
<dbReference type="SUPFAM" id="SSF53335">
    <property type="entry name" value="S-adenosyl-L-methionine-dependent methyltransferases"/>
    <property type="match status" value="1"/>
</dbReference>
<evidence type="ECO:0000313" key="1">
    <source>
        <dbReference type="EMBL" id="WNQ11961.1"/>
    </source>
</evidence>
<proteinExistence type="predicted"/>
<reference evidence="1 2" key="1">
    <citation type="submission" date="2022-02" db="EMBL/GenBank/DDBJ databases">
        <title>Paenibacillus sp. MBLB1776 Whole Genome Shotgun Sequencing.</title>
        <authorList>
            <person name="Hwang C.Y."/>
            <person name="Cho E.-S."/>
            <person name="Seo M.-J."/>
        </authorList>
    </citation>
    <scope>NUCLEOTIDE SEQUENCE [LARGE SCALE GENOMIC DNA]</scope>
    <source>
        <strain evidence="1 2">MBLB1776</strain>
    </source>
</reference>
<dbReference type="GO" id="GO:0008168">
    <property type="term" value="F:methyltransferase activity"/>
    <property type="evidence" value="ECO:0007669"/>
    <property type="project" value="UniProtKB-KW"/>
</dbReference>
<dbReference type="RefSeq" id="WP_315605737.1">
    <property type="nucleotide sequence ID" value="NZ_CP130318.1"/>
</dbReference>
<dbReference type="AlphaFoldDB" id="A0AA96LE05"/>
<sequence length="190" mass="21735">MINLSHLGPADPVKIIVGASSQDYPGWIPTQEEDLNLLNRSDWEESFGSRRIDVILSEHVWEHLTYDEGMEAARICFDYLKPGGYIRCAVPDGNFPNEWYQNMVKVGGPGPADHPAASHKIVHTYRTLTRMFEEAGCKVKLLEYCDDSGVFHREEWDPQDGFIYRSFRFDHRNKDGELGFVSLIVDAVKE</sequence>
<keyword evidence="1" id="KW-0489">Methyltransferase</keyword>
<dbReference type="Pfam" id="PF13489">
    <property type="entry name" value="Methyltransf_23"/>
    <property type="match status" value="1"/>
</dbReference>
<keyword evidence="1" id="KW-0808">Transferase</keyword>